<dbReference type="SUPFAM" id="SSF52821">
    <property type="entry name" value="Rhodanese/Cell cycle control phosphatase"/>
    <property type="match status" value="2"/>
</dbReference>
<gene>
    <name evidence="2" type="ORF">SCALIN_C22_0060</name>
</gene>
<reference evidence="3" key="1">
    <citation type="journal article" date="2017" name="Environ. Microbiol. Rep.">
        <title>Genetic Diversity of Marine Anaerobic Ammonium-Oxidizing Bacteria as Revealed by Genomic and Proteomic Analyses of 'Candidatus Scalindua japonica'.</title>
        <authorList>
            <person name="Oshiki M."/>
            <person name="Mizuto K."/>
            <person name="Kimura Z."/>
            <person name="Kindaichi T."/>
            <person name="Satoh H."/>
            <person name="Okabe S."/>
        </authorList>
    </citation>
    <scope>NUCLEOTIDE SEQUENCE [LARGE SCALE GENOMIC DNA]</scope>
    <source>
        <strain evidence="3">husup-a2</strain>
    </source>
</reference>
<sequence>MAYLVIAKNEGMKITHIIAMNTRGVPSLESSLMVRAMPPSQFQKAMQDAIIIDTRDAAAFGGVHIPDSFNIGFGDQMANYVGMAVEPDSNILLVVDGETQYWGMCTMLCRIGYDKILGYLQGGIPAWQEEGFKIASLPQVSVHDLKNKLEKNGFQHVVDIRTETEWNTGHIEVADHLVLTEMLLKGVSLKVNEEIIVTCCVGYRGNIAASYLQQCQ</sequence>
<dbReference type="PANTHER" id="PTHR43031">
    <property type="entry name" value="FAD-DEPENDENT OXIDOREDUCTASE"/>
    <property type="match status" value="1"/>
</dbReference>
<dbReference type="InterPro" id="IPR036873">
    <property type="entry name" value="Rhodanese-like_dom_sf"/>
</dbReference>
<dbReference type="InterPro" id="IPR050229">
    <property type="entry name" value="GlpE_sulfurtransferase"/>
</dbReference>
<evidence type="ECO:0000313" key="3">
    <source>
        <dbReference type="Proteomes" id="UP000218542"/>
    </source>
</evidence>
<dbReference type="GO" id="GO:0016740">
    <property type="term" value="F:transferase activity"/>
    <property type="evidence" value="ECO:0007669"/>
    <property type="project" value="UniProtKB-KW"/>
</dbReference>
<dbReference type="Gene3D" id="3.40.250.10">
    <property type="entry name" value="Rhodanese-like domain"/>
    <property type="match status" value="2"/>
</dbReference>
<dbReference type="SMART" id="SM00450">
    <property type="entry name" value="RHOD"/>
    <property type="match status" value="1"/>
</dbReference>
<keyword evidence="2" id="KW-0808">Transferase</keyword>
<keyword evidence="3" id="KW-1185">Reference proteome</keyword>
<dbReference type="Pfam" id="PF00581">
    <property type="entry name" value="Rhodanese"/>
    <property type="match status" value="2"/>
</dbReference>
<organism evidence="2 3">
    <name type="scientific">Candidatus Scalindua japonica</name>
    <dbReference type="NCBI Taxonomy" id="1284222"/>
    <lineage>
        <taxon>Bacteria</taxon>
        <taxon>Pseudomonadati</taxon>
        <taxon>Planctomycetota</taxon>
        <taxon>Candidatus Brocadiia</taxon>
        <taxon>Candidatus Brocadiales</taxon>
        <taxon>Candidatus Scalinduaceae</taxon>
        <taxon>Candidatus Scalindua</taxon>
    </lineage>
</organism>
<dbReference type="Proteomes" id="UP000218542">
    <property type="component" value="Unassembled WGS sequence"/>
</dbReference>
<evidence type="ECO:0000313" key="2">
    <source>
        <dbReference type="EMBL" id="GAX61350.1"/>
    </source>
</evidence>
<dbReference type="InterPro" id="IPR001763">
    <property type="entry name" value="Rhodanese-like_dom"/>
</dbReference>
<proteinExistence type="predicted"/>
<dbReference type="AlphaFoldDB" id="A0A286TZN8"/>
<dbReference type="OrthoDB" id="9784009at2"/>
<name>A0A286TZN8_9BACT</name>
<protein>
    <submittedName>
        <fullName evidence="2">Rhodanese-related sulfurtransferase</fullName>
    </submittedName>
</protein>
<feature type="domain" description="Rhodanese" evidence="1">
    <location>
        <begin position="151"/>
        <end position="215"/>
    </location>
</feature>
<dbReference type="EMBL" id="BAOS01000022">
    <property type="protein sequence ID" value="GAX61350.1"/>
    <property type="molecule type" value="Genomic_DNA"/>
</dbReference>
<dbReference type="PANTHER" id="PTHR43031:SF1">
    <property type="entry name" value="PYRIDINE NUCLEOTIDE-DISULPHIDE OXIDOREDUCTASE"/>
    <property type="match status" value="1"/>
</dbReference>
<comment type="caution">
    <text evidence="2">The sequence shown here is derived from an EMBL/GenBank/DDBJ whole genome shotgun (WGS) entry which is preliminary data.</text>
</comment>
<dbReference type="CDD" id="cd00158">
    <property type="entry name" value="RHOD"/>
    <property type="match status" value="2"/>
</dbReference>
<accession>A0A286TZN8</accession>
<evidence type="ECO:0000259" key="1">
    <source>
        <dbReference type="PROSITE" id="PS50206"/>
    </source>
</evidence>
<dbReference type="PROSITE" id="PS50206">
    <property type="entry name" value="RHODANESE_3"/>
    <property type="match status" value="2"/>
</dbReference>
<feature type="domain" description="Rhodanese" evidence="1">
    <location>
        <begin position="45"/>
        <end position="136"/>
    </location>
</feature>